<sequence>MNPRTDNESMSLTAEQWQGLARLGDLGNQLSQFLDGPMACVVTDTLNRMGNATAEYDVPALASHLLRTFHVLDRAGVLRLLAENAEWTVTTLESLGPTLGQWIVTLRQMPIDELRADAESLLKTLHRLRLIGDFVEHQLAGTLTSGVAQGSAFVTRNDTDKALIGLLELLGRLHRNGTLDRVGDLTDYLAGLDEGMTLDSFAERLLQQSSHPRIDQMMHLVHSAEEAMQDAEKDEAHLGGIGGLMHLLRDKQVQKGLRMLSVLPAYMNRPKPNGHATGSGKGNPEQTPHPVRPH</sequence>
<evidence type="ECO:0008006" key="4">
    <source>
        <dbReference type="Google" id="ProtNLM"/>
    </source>
</evidence>
<dbReference type="EMBL" id="CP016027">
    <property type="protein sequence ID" value="ANJ66405.1"/>
    <property type="molecule type" value="Genomic_DNA"/>
</dbReference>
<dbReference type="STRING" id="1860122.A9404_02535"/>
<name>A0A191ZEW8_9GAMM</name>
<reference evidence="2 3" key="1">
    <citation type="submission" date="2016-06" db="EMBL/GenBank/DDBJ databases">
        <title>Insight into the functional genes involving in sulfur oxidation in Pearl River water.</title>
        <authorList>
            <person name="Luo J."/>
            <person name="Tan X."/>
            <person name="Lin W."/>
        </authorList>
    </citation>
    <scope>NUCLEOTIDE SEQUENCE [LARGE SCALE GENOMIC DNA]</scope>
    <source>
        <strain evidence="2 3">LS2</strain>
    </source>
</reference>
<dbReference type="RefSeq" id="WP_066098376.1">
    <property type="nucleotide sequence ID" value="NZ_CP016027.1"/>
</dbReference>
<evidence type="ECO:0000313" key="2">
    <source>
        <dbReference type="EMBL" id="ANJ66405.1"/>
    </source>
</evidence>
<evidence type="ECO:0000256" key="1">
    <source>
        <dbReference type="SAM" id="MobiDB-lite"/>
    </source>
</evidence>
<dbReference type="OrthoDB" id="5800843at2"/>
<feature type="region of interest" description="Disordered" evidence="1">
    <location>
        <begin position="266"/>
        <end position="294"/>
    </location>
</feature>
<gene>
    <name evidence="2" type="ORF">A9404_02535</name>
</gene>
<dbReference type="Proteomes" id="UP000078596">
    <property type="component" value="Chromosome"/>
</dbReference>
<proteinExistence type="predicted"/>
<keyword evidence="3" id="KW-1185">Reference proteome</keyword>
<protein>
    <recommendedName>
        <fullName evidence="4">DUF1641 domain-containing protein</fullName>
    </recommendedName>
</protein>
<dbReference type="KEGG" id="haz:A9404_02535"/>
<accession>A0A191ZEW8</accession>
<organism evidence="2 3">
    <name type="scientific">Halothiobacillus diazotrophicus</name>
    <dbReference type="NCBI Taxonomy" id="1860122"/>
    <lineage>
        <taxon>Bacteria</taxon>
        <taxon>Pseudomonadati</taxon>
        <taxon>Pseudomonadota</taxon>
        <taxon>Gammaproteobacteria</taxon>
        <taxon>Chromatiales</taxon>
        <taxon>Halothiobacillaceae</taxon>
        <taxon>Halothiobacillus</taxon>
    </lineage>
</organism>
<dbReference type="AlphaFoldDB" id="A0A191ZEW8"/>
<evidence type="ECO:0000313" key="3">
    <source>
        <dbReference type="Proteomes" id="UP000078596"/>
    </source>
</evidence>